<reference evidence="2" key="2">
    <citation type="submission" date="2014-09" db="EMBL/GenBank/DDBJ databases">
        <authorList>
            <consortium name="NBRP consortium"/>
            <person name="Sawabe T."/>
            <person name="Meirelles P."/>
            <person name="Nakanishi M."/>
            <person name="Sayaka M."/>
            <person name="Hattori M."/>
            <person name="Ohkuma M."/>
        </authorList>
    </citation>
    <scope>NUCLEOTIDE SEQUENCE [LARGE SCALE GENOMIC DNA]</scope>
    <source>
        <strain evidence="2">JCM 19239</strain>
    </source>
</reference>
<organism evidence="1 2">
    <name type="scientific">Vibrio variabilis</name>
    <dbReference type="NCBI Taxonomy" id="990271"/>
    <lineage>
        <taxon>Bacteria</taxon>
        <taxon>Pseudomonadati</taxon>
        <taxon>Pseudomonadota</taxon>
        <taxon>Gammaproteobacteria</taxon>
        <taxon>Vibrionales</taxon>
        <taxon>Vibrionaceae</taxon>
        <taxon>Vibrio</taxon>
    </lineage>
</organism>
<dbReference type="EMBL" id="BBMS01000039">
    <property type="protein sequence ID" value="GAL28171.1"/>
    <property type="molecule type" value="Genomic_DNA"/>
</dbReference>
<gene>
    <name evidence="1" type="ORF">JCM19239_5431</name>
</gene>
<keyword evidence="2" id="KW-1185">Reference proteome</keyword>
<sequence length="39" mass="4527">MRSSMASSPMFYTLLTMRKAADVQQWDVLKTVYDRIKSA</sequence>
<evidence type="ECO:0000313" key="2">
    <source>
        <dbReference type="Proteomes" id="UP000029223"/>
    </source>
</evidence>
<comment type="caution">
    <text evidence="1">The sequence shown here is derived from an EMBL/GenBank/DDBJ whole genome shotgun (WGS) entry which is preliminary data.</text>
</comment>
<dbReference type="Proteomes" id="UP000029223">
    <property type="component" value="Unassembled WGS sequence"/>
</dbReference>
<name>A0ABQ0JHE0_9VIBR</name>
<accession>A0ABQ0JHE0</accession>
<protein>
    <submittedName>
        <fullName evidence="1">Uncharacterized protein</fullName>
    </submittedName>
</protein>
<proteinExistence type="predicted"/>
<evidence type="ECO:0000313" key="1">
    <source>
        <dbReference type="EMBL" id="GAL28171.1"/>
    </source>
</evidence>
<reference evidence="2" key="1">
    <citation type="submission" date="2014-09" db="EMBL/GenBank/DDBJ databases">
        <title>Vibrio variabilis JCM 19239. (C206) whole genome shotgun sequence.</title>
        <authorList>
            <person name="Sawabe T."/>
            <person name="Meirelles P."/>
            <person name="Nakanishi M."/>
            <person name="Sayaka M."/>
            <person name="Hattori M."/>
            <person name="Ohkuma M."/>
        </authorList>
    </citation>
    <scope>NUCLEOTIDE SEQUENCE [LARGE SCALE GENOMIC DNA]</scope>
    <source>
        <strain evidence="2">JCM 19239</strain>
    </source>
</reference>